<proteinExistence type="predicted"/>
<gene>
    <name evidence="8" type="ORF">PPYR_05054</name>
</gene>
<evidence type="ECO:0000256" key="5">
    <source>
        <dbReference type="SAM" id="SignalP"/>
    </source>
</evidence>
<evidence type="ECO:0000256" key="4">
    <source>
        <dbReference type="SAM" id="Phobius"/>
    </source>
</evidence>
<dbReference type="SMART" id="SM00082">
    <property type="entry name" value="LRRCT"/>
    <property type="match status" value="1"/>
</dbReference>
<reference evidence="8 9" key="2">
    <citation type="journal article" date="2018" name="Elife">
        <title>Firefly genomes illuminate parallel origins of bioluminescence in beetles.</title>
        <authorList>
            <person name="Fallon T.R."/>
            <person name="Lower S.E."/>
            <person name="Chang C.H."/>
            <person name="Bessho-Uehara M."/>
            <person name="Martin G.J."/>
            <person name="Bewick A.J."/>
            <person name="Behringer M."/>
            <person name="Debat H.J."/>
            <person name="Wong I."/>
            <person name="Day J.C."/>
            <person name="Suvorov A."/>
            <person name="Silva C.J."/>
            <person name="Stanger-Hall K.F."/>
            <person name="Hall D.W."/>
            <person name="Schmitz R.J."/>
            <person name="Nelson D.R."/>
            <person name="Lewis S.M."/>
            <person name="Shigenobu S."/>
            <person name="Bybee S.M."/>
            <person name="Larracuente A.M."/>
            <person name="Oba Y."/>
            <person name="Weng J.K."/>
        </authorList>
    </citation>
    <scope>NUCLEOTIDE SEQUENCE [LARGE SCALE GENOMIC DNA]</scope>
    <source>
        <strain evidence="8">1611_PpyrPB1</strain>
        <tissue evidence="8">Whole body</tissue>
    </source>
</reference>
<keyword evidence="4" id="KW-0472">Membrane</keyword>
<keyword evidence="2 5" id="KW-0732">Signal</keyword>
<dbReference type="Pfam" id="PF00560">
    <property type="entry name" value="LRR_1"/>
    <property type="match status" value="2"/>
</dbReference>
<dbReference type="SMART" id="SM00365">
    <property type="entry name" value="LRR_SD22"/>
    <property type="match status" value="14"/>
</dbReference>
<feature type="domain" description="LRRCT" evidence="6">
    <location>
        <begin position="1113"/>
        <end position="1159"/>
    </location>
</feature>
<evidence type="ECO:0000259" key="6">
    <source>
        <dbReference type="SMART" id="SM00082"/>
    </source>
</evidence>
<accession>A0A1Y1K8Z6</accession>
<dbReference type="SMART" id="SM00364">
    <property type="entry name" value="LRR_BAC"/>
    <property type="match status" value="10"/>
</dbReference>
<dbReference type="SUPFAM" id="SSF52058">
    <property type="entry name" value="L domain-like"/>
    <property type="match status" value="3"/>
</dbReference>
<dbReference type="EMBL" id="GEZM01088787">
    <property type="protein sequence ID" value="JAV57919.1"/>
    <property type="molecule type" value="Transcribed_RNA"/>
</dbReference>
<dbReference type="PANTHER" id="PTHR24373">
    <property type="entry name" value="SLIT RELATED LEUCINE-RICH REPEAT NEURONAL PROTEIN"/>
    <property type="match status" value="1"/>
</dbReference>
<feature type="chain" id="PRO_5011907240" description="LRRCT domain-containing protein" evidence="5">
    <location>
        <begin position="20"/>
        <end position="1341"/>
    </location>
</feature>
<feature type="transmembrane region" description="Helical" evidence="4">
    <location>
        <begin position="1219"/>
        <end position="1241"/>
    </location>
</feature>
<evidence type="ECO:0000256" key="3">
    <source>
        <dbReference type="ARBA" id="ARBA00022737"/>
    </source>
</evidence>
<organism evidence="7">
    <name type="scientific">Photinus pyralis</name>
    <name type="common">Common eastern firefly</name>
    <name type="synonym">Lampyris pyralis</name>
    <dbReference type="NCBI Taxonomy" id="7054"/>
    <lineage>
        <taxon>Eukaryota</taxon>
        <taxon>Metazoa</taxon>
        <taxon>Ecdysozoa</taxon>
        <taxon>Arthropoda</taxon>
        <taxon>Hexapoda</taxon>
        <taxon>Insecta</taxon>
        <taxon>Pterygota</taxon>
        <taxon>Neoptera</taxon>
        <taxon>Endopterygota</taxon>
        <taxon>Coleoptera</taxon>
        <taxon>Polyphaga</taxon>
        <taxon>Elateriformia</taxon>
        <taxon>Elateroidea</taxon>
        <taxon>Lampyridae</taxon>
        <taxon>Lampyrinae</taxon>
        <taxon>Photinus</taxon>
    </lineage>
</organism>
<protein>
    <recommendedName>
        <fullName evidence="6">LRRCT domain-containing protein</fullName>
    </recommendedName>
</protein>
<evidence type="ECO:0000313" key="7">
    <source>
        <dbReference type="EMBL" id="JAV57919.1"/>
    </source>
</evidence>
<dbReference type="InterPro" id="IPR032675">
    <property type="entry name" value="LRR_dom_sf"/>
</dbReference>
<keyword evidence="4" id="KW-1133">Transmembrane helix</keyword>
<reference evidence="8" key="3">
    <citation type="submission" date="2019-08" db="EMBL/GenBank/DDBJ databases">
        <authorList>
            <consortium name="Photinus pyralis genome working group"/>
            <person name="Fallon T.R."/>
            <person name="Sander Lower S.E."/>
            <person name="Weng J.-K."/>
        </authorList>
    </citation>
    <scope>NUCLEOTIDE SEQUENCE</scope>
    <source>
        <strain evidence="8">1611_PpyrPB1</strain>
        <tissue evidence="8">Whole body</tissue>
    </source>
</reference>
<dbReference type="Gene3D" id="3.80.10.10">
    <property type="entry name" value="Ribonuclease Inhibitor"/>
    <property type="match status" value="8"/>
</dbReference>
<dbReference type="OrthoDB" id="8731593at2759"/>
<dbReference type="SMART" id="SM00369">
    <property type="entry name" value="LRR_TYP"/>
    <property type="match status" value="26"/>
</dbReference>
<dbReference type="Pfam" id="PF13306">
    <property type="entry name" value="LRR_5"/>
    <property type="match status" value="1"/>
</dbReference>
<dbReference type="InterPro" id="IPR003591">
    <property type="entry name" value="Leu-rich_rpt_typical-subtyp"/>
</dbReference>
<evidence type="ECO:0000313" key="8">
    <source>
        <dbReference type="EMBL" id="KAB0802868.1"/>
    </source>
</evidence>
<dbReference type="PRINTS" id="PR00019">
    <property type="entry name" value="LEURICHRPT"/>
</dbReference>
<keyword evidence="9" id="KW-1185">Reference proteome</keyword>
<dbReference type="InterPro" id="IPR026906">
    <property type="entry name" value="LRR_5"/>
</dbReference>
<evidence type="ECO:0000256" key="1">
    <source>
        <dbReference type="ARBA" id="ARBA00022614"/>
    </source>
</evidence>
<dbReference type="FunCoup" id="A0A1Y1K8Z6">
    <property type="interactions" value="12"/>
</dbReference>
<dbReference type="InterPro" id="IPR001611">
    <property type="entry name" value="Leu-rich_rpt"/>
</dbReference>
<dbReference type="GO" id="GO:0071944">
    <property type="term" value="C:cell periphery"/>
    <property type="evidence" value="ECO:0007669"/>
    <property type="project" value="UniProtKB-ARBA"/>
</dbReference>
<dbReference type="FunFam" id="3.80.10.10:FF:001164">
    <property type="entry name" value="GH01279p"/>
    <property type="match status" value="1"/>
</dbReference>
<dbReference type="EMBL" id="GEZM01088786">
    <property type="protein sequence ID" value="JAV57920.1"/>
    <property type="molecule type" value="Transcribed_RNA"/>
</dbReference>
<sequence>MRTWVQITLLMEIWWVTSAEKFVPCFELSRELRLPCKCSLGPIEAALDGDPAVSVNCDKIVFPDFPPIPYGAPVVAYSQRWAGYQSLPIQIFNTLGLPLRKVDFSGNSLRRLTERLLQGLQNSLVELRLADNLLGDTLNPIFSSSEFHSLKYLQILDLSSNSIKAIEEGIFEGCENLKELYLNHNRFTSIPVTSLNGPTALKVLELRGNRIGVLKRRNFHNLKSLERIDLSYNLISSIEGESLENLEHLRTLKLTHNRLSKFNSDVFQGAYNLEQLDLSENLITEFPEAAMKVFNRLKHLNLSSNLIQNLDNNMFSSLVHLYVLDVSRNNVANIVPGTFLGLKQLRTLDISVNSLRTIEDDAFEGLDNLETLRLKDNNILLIPASAVGRLPRLTNWELDYNRVAALSADIFKSIADQVTRLVIAKNVVRELPAATFQYFQQLQYLDLTRNLLTTLNSDAFVGVENSLKQLHLSQNKISSISGSPLMLYELEVLDISDNQFSDLPKSSFSLLTNLRLLNISRSGHFVNIPNDLFHKLTELEIVDLSHTGLKDITAHLLRKSIRLQQVYLNDNEISEIHEDVFYNLQNLTKIDLSNNNINSIKHGAFVNVMNLQTLSLKGNQLNSFKGEFFNTGTSLETLDISYNQLSYLFPSSFRIHPRLRELHAQYNKINFFPAELITTLQFLEYVDLSSNELKTIEELDFARLPRLHTLLMAENQIDSISEMAFHNSTQLQMIDISNNKLERLSEQTFEGLIRVSYLNLEGNLLRDLPETIFERAKLQVLENINLAKNLFETAPWQALERQYFFISSVDLSHNKIKDIPPDNSIMVNIKKIDLSFTPLSEDAVNNVLGEPKTVRDLNLAGTSISKIIQMETPFLHHLNLSYNNISEISDKDFERITLLETLDISYNRLTNLSTNFSKIWAVLKNLQSLDLSGNLLTTIALDDFNGLSSLRRLNLHDMAECHSLEKKAFKSVPNLAELNLYNFPVLGYLDVHGLLQNLPSLENLNIEIKDTTIGSDQLQPILHSRLRVLGLRGFRLQNILSGTLSGVKGGHVAIGIQNTSITTLPPALFFPVPRSSRIILDVTGSKLTTISPQMLVALDDRRGDLKIFGLETNPIVCDCNARALRRWLPTHMGDIQCFDPYHLRGKLLVETGDEDLTCDPRKQIIAQPTVQPNSKTTRLMSKTTEPEIIWSIASTDKIAPKVFPKTSNSSSSSGNDDTLIIGIVGGVVAFIAILIIVICMIRLRTTNSPVVGILPNGGPMIAPTHTGQGSSCACSVKGGPPMYTISPTFQQGYASTLPHKFNMSMQPNVRSAYSTMGRIPSYQSNLQSYYVAFPPDEKSYR</sequence>
<evidence type="ECO:0000256" key="2">
    <source>
        <dbReference type="ARBA" id="ARBA00022729"/>
    </source>
</evidence>
<dbReference type="Proteomes" id="UP000327044">
    <property type="component" value="Unassembled WGS sequence"/>
</dbReference>
<keyword evidence="3" id="KW-0677">Repeat</keyword>
<dbReference type="EMBL" id="VVIM01000002">
    <property type="protein sequence ID" value="KAB0802868.1"/>
    <property type="molecule type" value="Genomic_DNA"/>
</dbReference>
<keyword evidence="4" id="KW-0812">Transmembrane</keyword>
<feature type="signal peptide" evidence="5">
    <location>
        <begin position="1"/>
        <end position="19"/>
    </location>
</feature>
<dbReference type="PROSITE" id="PS51450">
    <property type="entry name" value="LRR"/>
    <property type="match status" value="12"/>
</dbReference>
<reference evidence="7" key="1">
    <citation type="journal article" date="2016" name="Sci. Rep.">
        <title>Molecular characterization of firefly nuptial gifts: a multi-omics approach sheds light on postcopulatory sexual selection.</title>
        <authorList>
            <person name="Al-Wathiqui N."/>
            <person name="Fallon T.R."/>
            <person name="South A."/>
            <person name="Weng J.K."/>
            <person name="Lewis S.M."/>
        </authorList>
    </citation>
    <scope>NUCLEOTIDE SEQUENCE</scope>
</reference>
<dbReference type="Pfam" id="PF13855">
    <property type="entry name" value="LRR_8"/>
    <property type="match status" value="6"/>
</dbReference>
<dbReference type="PANTHER" id="PTHR24373:SF398">
    <property type="entry name" value="LEUCINE-RICH REPEAT-CONTAINING G-PROTEIN COUPLED RECEPTOR 6"/>
    <property type="match status" value="1"/>
</dbReference>
<keyword evidence="1" id="KW-0433">Leucine-rich repeat</keyword>
<dbReference type="InParanoid" id="A0A1Y1K8Z6"/>
<dbReference type="InterPro" id="IPR050328">
    <property type="entry name" value="Dev_Immune_Receptor"/>
</dbReference>
<dbReference type="InterPro" id="IPR000483">
    <property type="entry name" value="Cys-rich_flank_reg_C"/>
</dbReference>
<evidence type="ECO:0000313" key="9">
    <source>
        <dbReference type="Proteomes" id="UP000327044"/>
    </source>
</evidence>
<name>A0A1Y1K8Z6_PHOPY</name>